<comment type="caution">
    <text evidence="2">The sequence shown here is derived from an EMBL/GenBank/DDBJ whole genome shotgun (WGS) entry which is preliminary data.</text>
</comment>
<dbReference type="Proteomes" id="UP000238642">
    <property type="component" value="Unassembled WGS sequence"/>
</dbReference>
<dbReference type="SUPFAM" id="SSF51206">
    <property type="entry name" value="cAMP-binding domain-like"/>
    <property type="match status" value="1"/>
</dbReference>
<dbReference type="Pfam" id="PF00027">
    <property type="entry name" value="cNMP_binding"/>
    <property type="match status" value="1"/>
</dbReference>
<dbReference type="OrthoDB" id="1092431at2"/>
<dbReference type="Gene3D" id="2.60.120.10">
    <property type="entry name" value="Jelly Rolls"/>
    <property type="match status" value="1"/>
</dbReference>
<dbReference type="InterPro" id="IPR018490">
    <property type="entry name" value="cNMP-bd_dom_sf"/>
</dbReference>
<keyword evidence="3" id="KW-1185">Reference proteome</keyword>
<dbReference type="EMBL" id="PVBS01000001">
    <property type="protein sequence ID" value="PRD57156.1"/>
    <property type="molecule type" value="Genomic_DNA"/>
</dbReference>
<sequence length="193" mass="22811">MHPLFNYINNYISTAISHDDFEFVLSHFIPKKIRKKQYLLQEGELCKHMAFIAKGAMRKYFLDAKGVEHVVDLYVENWWAGDRESFVMYTPSTYNIDAWEDCEVFLISRADVIKLCSECPAFNEFVLKLDERNNIATQKRITSAISLTSQKRYEDFMERHPYFVYRFPQHIIASYLGVTKDTLSRVRKKAVKK</sequence>
<dbReference type="RefSeq" id="WP_105724677.1">
    <property type="nucleotide sequence ID" value="NZ_PVBS01000001.1"/>
</dbReference>
<evidence type="ECO:0000259" key="1">
    <source>
        <dbReference type="Pfam" id="PF00027"/>
    </source>
</evidence>
<accession>A0A2S9JV41</accession>
<name>A0A2S9JV41_9SPHI</name>
<dbReference type="CDD" id="cd00038">
    <property type="entry name" value="CAP_ED"/>
    <property type="match status" value="1"/>
</dbReference>
<evidence type="ECO:0000313" key="2">
    <source>
        <dbReference type="EMBL" id="PRD57156.1"/>
    </source>
</evidence>
<reference evidence="2 3" key="1">
    <citation type="submission" date="2018-02" db="EMBL/GenBank/DDBJ databases">
        <title>The draft genome of Sphingobacterium gobiense H7.</title>
        <authorList>
            <person name="Li L."/>
            <person name="Liu L."/>
            <person name="Zhang X."/>
            <person name="Wang T."/>
            <person name="Liang L."/>
        </authorList>
    </citation>
    <scope>NUCLEOTIDE SEQUENCE [LARGE SCALE GENOMIC DNA]</scope>
    <source>
        <strain evidence="2 3">ACCC 05757</strain>
    </source>
</reference>
<gene>
    <name evidence="2" type="ORF">C5749_08115</name>
</gene>
<organism evidence="2 3">
    <name type="scientific">Sphingobacterium gobiense</name>
    <dbReference type="NCBI Taxonomy" id="1382456"/>
    <lineage>
        <taxon>Bacteria</taxon>
        <taxon>Pseudomonadati</taxon>
        <taxon>Bacteroidota</taxon>
        <taxon>Sphingobacteriia</taxon>
        <taxon>Sphingobacteriales</taxon>
        <taxon>Sphingobacteriaceae</taxon>
        <taxon>Sphingobacterium</taxon>
    </lineage>
</organism>
<protein>
    <submittedName>
        <fullName evidence="2">Cyclic nucleotide-binding protein</fullName>
    </submittedName>
</protein>
<proteinExistence type="predicted"/>
<dbReference type="AlphaFoldDB" id="A0A2S9JV41"/>
<feature type="domain" description="Cyclic nucleotide-binding" evidence="1">
    <location>
        <begin position="31"/>
        <end position="118"/>
    </location>
</feature>
<dbReference type="InterPro" id="IPR000595">
    <property type="entry name" value="cNMP-bd_dom"/>
</dbReference>
<dbReference type="InterPro" id="IPR014710">
    <property type="entry name" value="RmlC-like_jellyroll"/>
</dbReference>
<evidence type="ECO:0000313" key="3">
    <source>
        <dbReference type="Proteomes" id="UP000238642"/>
    </source>
</evidence>